<name>A0ABX8WGS9_9HYPH</name>
<gene>
    <name evidence="1" type="ORF">K1X15_03215</name>
</gene>
<accession>A0ABX8WGS9</accession>
<protein>
    <submittedName>
        <fullName evidence="1">Uncharacterized protein</fullName>
    </submittedName>
</protein>
<reference evidence="1 2" key="1">
    <citation type="submission" date="2021-08" db="EMBL/GenBank/DDBJ databases">
        <title>Devosia salina sp. nov., isolated from the South China Sea sediment.</title>
        <authorList>
            <person name="Zhou Z."/>
        </authorList>
    </citation>
    <scope>NUCLEOTIDE SEQUENCE [LARGE SCALE GENOMIC DNA]</scope>
    <source>
        <strain evidence="1 2">SCS-3</strain>
    </source>
</reference>
<proteinExistence type="predicted"/>
<keyword evidence="2" id="KW-1185">Reference proteome</keyword>
<dbReference type="RefSeq" id="WP_220306052.1">
    <property type="nucleotide sequence ID" value="NZ_CP080590.1"/>
</dbReference>
<dbReference type="Proteomes" id="UP000825799">
    <property type="component" value="Chromosome"/>
</dbReference>
<sequence>MNSMIQPQDAEVTVVNTHLNFPKVHLIEPKASGYIHVAAEIDPIRPFGLGARSSRKREALALAKSLARRLERKAGAIRATVFVGRLLPPGSHHPQGVHKPASDLVILIETADMAAAKALQGNSIYAELIEGLKARSTYLHVVRAANGRRIGSVDFSRDGVFLFNYFHGEQPRKLIPIWEYTAGWFEDRTGLDNSELLVPEPGQGSEYGLINHCRWDHWHDILPDLALRPTFKSYVLDNFAANGVSPMPILYSLA</sequence>
<organism evidence="1 2">
    <name type="scientific">Devosia salina</name>
    <dbReference type="NCBI Taxonomy" id="2860336"/>
    <lineage>
        <taxon>Bacteria</taxon>
        <taxon>Pseudomonadati</taxon>
        <taxon>Pseudomonadota</taxon>
        <taxon>Alphaproteobacteria</taxon>
        <taxon>Hyphomicrobiales</taxon>
        <taxon>Devosiaceae</taxon>
        <taxon>Devosia</taxon>
    </lineage>
</organism>
<dbReference type="EMBL" id="CP080590">
    <property type="protein sequence ID" value="QYO77598.1"/>
    <property type="molecule type" value="Genomic_DNA"/>
</dbReference>
<evidence type="ECO:0000313" key="1">
    <source>
        <dbReference type="EMBL" id="QYO77598.1"/>
    </source>
</evidence>
<evidence type="ECO:0000313" key="2">
    <source>
        <dbReference type="Proteomes" id="UP000825799"/>
    </source>
</evidence>